<evidence type="ECO:0000313" key="3">
    <source>
        <dbReference type="Proteomes" id="UP000789901"/>
    </source>
</evidence>
<reference evidence="2 3" key="1">
    <citation type="submission" date="2021-06" db="EMBL/GenBank/DDBJ databases">
        <authorList>
            <person name="Kallberg Y."/>
            <person name="Tangrot J."/>
            <person name="Rosling A."/>
        </authorList>
    </citation>
    <scope>NUCLEOTIDE SEQUENCE [LARGE SCALE GENOMIC DNA]</scope>
    <source>
        <strain evidence="2 3">120-4 pot B 10/14</strain>
    </source>
</reference>
<organism evidence="2 3">
    <name type="scientific">Gigaspora margarita</name>
    <dbReference type="NCBI Taxonomy" id="4874"/>
    <lineage>
        <taxon>Eukaryota</taxon>
        <taxon>Fungi</taxon>
        <taxon>Fungi incertae sedis</taxon>
        <taxon>Mucoromycota</taxon>
        <taxon>Glomeromycotina</taxon>
        <taxon>Glomeromycetes</taxon>
        <taxon>Diversisporales</taxon>
        <taxon>Gigasporaceae</taxon>
        <taxon>Gigaspora</taxon>
    </lineage>
</organism>
<keyword evidence="3" id="KW-1185">Reference proteome</keyword>
<accession>A0ABN7V1Y4</accession>
<sequence length="208" mass="23508">QPQLFTSGDLVFISGKYVIENLEQCITISYTSIINNKNPNQSVEYNSITGSSDVKMQITVLYSSQATRFQKYLGTSGSNIKLENMYFASGLFKFSKSGQIIIKATDIDYLKTLTLNYNTFKNSSLINSRNRSIINIIADDIKSVSAQIPLKHADLLLIQTNCIKTGSSSKENEKNDKNDRPDFENEDELDNDTCIENKEYKEDLQPKN</sequence>
<evidence type="ECO:0000256" key="1">
    <source>
        <dbReference type="SAM" id="MobiDB-lite"/>
    </source>
</evidence>
<feature type="compositionally biased region" description="Basic and acidic residues" evidence="1">
    <location>
        <begin position="170"/>
        <end position="183"/>
    </location>
</feature>
<evidence type="ECO:0000313" key="2">
    <source>
        <dbReference type="EMBL" id="CAG8713020.1"/>
    </source>
</evidence>
<dbReference type="Proteomes" id="UP000789901">
    <property type="component" value="Unassembled WGS sequence"/>
</dbReference>
<feature type="non-terminal residue" evidence="2">
    <location>
        <position position="1"/>
    </location>
</feature>
<feature type="compositionally biased region" description="Basic and acidic residues" evidence="1">
    <location>
        <begin position="195"/>
        <end position="208"/>
    </location>
</feature>
<proteinExistence type="predicted"/>
<name>A0ABN7V1Y4_GIGMA</name>
<gene>
    <name evidence="2" type="ORF">GMARGA_LOCUS12889</name>
</gene>
<feature type="compositionally biased region" description="Acidic residues" evidence="1">
    <location>
        <begin position="184"/>
        <end position="193"/>
    </location>
</feature>
<protein>
    <submittedName>
        <fullName evidence="2">10765_t:CDS:1</fullName>
    </submittedName>
</protein>
<feature type="region of interest" description="Disordered" evidence="1">
    <location>
        <begin position="166"/>
        <end position="208"/>
    </location>
</feature>
<comment type="caution">
    <text evidence="2">The sequence shown here is derived from an EMBL/GenBank/DDBJ whole genome shotgun (WGS) entry which is preliminary data.</text>
</comment>
<dbReference type="EMBL" id="CAJVQB010008033">
    <property type="protein sequence ID" value="CAG8713020.1"/>
    <property type="molecule type" value="Genomic_DNA"/>
</dbReference>